<name>A0A9J6CY74_RHIMP</name>
<proteinExistence type="predicted"/>
<sequence>MPPDAIHIVGRPKTAVDLTKLLPWQLYEALLKATSLPDQPLASREKVRVHPTNTLTLSVRESIRAQAYLRITSLKIGVWIIELHDYTPPPYDAFRGIMFNAYDCFADAAILKILQERNPTMPVVGDRRMGQTNHVLVIMLGDCLPRWIFYQGVYIRLYHFYARVEACFIYQRWVI</sequence>
<reference evidence="1" key="2">
    <citation type="submission" date="2021-09" db="EMBL/GenBank/DDBJ databases">
        <authorList>
            <person name="Jia N."/>
            <person name="Wang J."/>
            <person name="Shi W."/>
            <person name="Du L."/>
            <person name="Sun Y."/>
            <person name="Zhan W."/>
            <person name="Jiang J."/>
            <person name="Wang Q."/>
            <person name="Zhang B."/>
            <person name="Ji P."/>
            <person name="Sakyi L.B."/>
            <person name="Cui X."/>
            <person name="Yuan T."/>
            <person name="Jiang B."/>
            <person name="Yang W."/>
            <person name="Lam T.T.-Y."/>
            <person name="Chang Q."/>
            <person name="Ding S."/>
            <person name="Wang X."/>
            <person name="Zhu J."/>
            <person name="Ruan X."/>
            <person name="Zhao L."/>
            <person name="Wei J."/>
            <person name="Que T."/>
            <person name="Du C."/>
            <person name="Cheng J."/>
            <person name="Dai P."/>
            <person name="Han X."/>
            <person name="Huang E."/>
            <person name="Gao Y."/>
            <person name="Liu J."/>
            <person name="Shao H."/>
            <person name="Ye R."/>
            <person name="Li L."/>
            <person name="Wei W."/>
            <person name="Wang X."/>
            <person name="Wang C."/>
            <person name="Huo Q."/>
            <person name="Li W."/>
            <person name="Guo W."/>
            <person name="Chen H."/>
            <person name="Chen S."/>
            <person name="Zhou L."/>
            <person name="Zhou L."/>
            <person name="Ni X."/>
            <person name="Tian J."/>
            <person name="Zhou Y."/>
            <person name="Sheng Y."/>
            <person name="Liu T."/>
            <person name="Pan Y."/>
            <person name="Xia L."/>
            <person name="Li J."/>
            <person name="Zhao F."/>
            <person name="Cao W."/>
        </authorList>
    </citation>
    <scope>NUCLEOTIDE SEQUENCE</scope>
    <source>
        <strain evidence="1">Rmic-2018</strain>
        <tissue evidence="1">Larvae</tissue>
    </source>
</reference>
<dbReference type="EMBL" id="JABSTU010004751">
    <property type="protein sequence ID" value="KAH7957916.1"/>
    <property type="molecule type" value="Genomic_DNA"/>
</dbReference>
<keyword evidence="2" id="KW-1185">Reference proteome</keyword>
<protein>
    <submittedName>
        <fullName evidence="1">Uncharacterized protein</fullName>
    </submittedName>
</protein>
<organism evidence="1 2">
    <name type="scientific">Rhipicephalus microplus</name>
    <name type="common">Cattle tick</name>
    <name type="synonym">Boophilus microplus</name>
    <dbReference type="NCBI Taxonomy" id="6941"/>
    <lineage>
        <taxon>Eukaryota</taxon>
        <taxon>Metazoa</taxon>
        <taxon>Ecdysozoa</taxon>
        <taxon>Arthropoda</taxon>
        <taxon>Chelicerata</taxon>
        <taxon>Arachnida</taxon>
        <taxon>Acari</taxon>
        <taxon>Parasitiformes</taxon>
        <taxon>Ixodida</taxon>
        <taxon>Ixodoidea</taxon>
        <taxon>Ixodidae</taxon>
        <taxon>Rhipicephalinae</taxon>
        <taxon>Rhipicephalus</taxon>
        <taxon>Boophilus</taxon>
    </lineage>
</organism>
<dbReference type="AlphaFoldDB" id="A0A9J6CY74"/>
<evidence type="ECO:0000313" key="2">
    <source>
        <dbReference type="Proteomes" id="UP000821866"/>
    </source>
</evidence>
<reference evidence="1" key="1">
    <citation type="journal article" date="2020" name="Cell">
        <title>Large-Scale Comparative Analyses of Tick Genomes Elucidate Their Genetic Diversity and Vector Capacities.</title>
        <authorList>
            <consortium name="Tick Genome and Microbiome Consortium (TIGMIC)"/>
            <person name="Jia N."/>
            <person name="Wang J."/>
            <person name="Shi W."/>
            <person name="Du L."/>
            <person name="Sun Y."/>
            <person name="Zhan W."/>
            <person name="Jiang J.F."/>
            <person name="Wang Q."/>
            <person name="Zhang B."/>
            <person name="Ji P."/>
            <person name="Bell-Sakyi L."/>
            <person name="Cui X.M."/>
            <person name="Yuan T.T."/>
            <person name="Jiang B.G."/>
            <person name="Yang W.F."/>
            <person name="Lam T.T."/>
            <person name="Chang Q.C."/>
            <person name="Ding S.J."/>
            <person name="Wang X.J."/>
            <person name="Zhu J.G."/>
            <person name="Ruan X.D."/>
            <person name="Zhao L."/>
            <person name="Wei J.T."/>
            <person name="Ye R.Z."/>
            <person name="Que T.C."/>
            <person name="Du C.H."/>
            <person name="Zhou Y.H."/>
            <person name="Cheng J.X."/>
            <person name="Dai P.F."/>
            <person name="Guo W.B."/>
            <person name="Han X.H."/>
            <person name="Huang E.J."/>
            <person name="Li L.F."/>
            <person name="Wei W."/>
            <person name="Gao Y.C."/>
            <person name="Liu J.Z."/>
            <person name="Shao H.Z."/>
            <person name="Wang X."/>
            <person name="Wang C.C."/>
            <person name="Yang T.C."/>
            <person name="Huo Q.B."/>
            <person name="Li W."/>
            <person name="Chen H.Y."/>
            <person name="Chen S.E."/>
            <person name="Zhou L.G."/>
            <person name="Ni X.B."/>
            <person name="Tian J.H."/>
            <person name="Sheng Y."/>
            <person name="Liu T."/>
            <person name="Pan Y.S."/>
            <person name="Xia L.Y."/>
            <person name="Li J."/>
            <person name="Zhao F."/>
            <person name="Cao W.C."/>
        </authorList>
    </citation>
    <scope>NUCLEOTIDE SEQUENCE</scope>
    <source>
        <strain evidence="1">Rmic-2018</strain>
    </source>
</reference>
<accession>A0A9J6CY74</accession>
<comment type="caution">
    <text evidence="1">The sequence shown here is derived from an EMBL/GenBank/DDBJ whole genome shotgun (WGS) entry which is preliminary data.</text>
</comment>
<evidence type="ECO:0000313" key="1">
    <source>
        <dbReference type="EMBL" id="KAH7957916.1"/>
    </source>
</evidence>
<dbReference type="Proteomes" id="UP000821866">
    <property type="component" value="Unassembled WGS sequence"/>
</dbReference>
<gene>
    <name evidence="1" type="ORF">HPB51_028096</name>
</gene>